<sequence>MQRLVTLDPKGLFMSLRPAQPVIYMIDCQSAALASMRPLLEASGRPVCDVTDTDAFSRDVLSHRTVRECDTVIMDLDHGQTPIYRFLNLVMGETERPQILLMTGDGAPVGTSDSFNQDRLHILQHPASPSHLLDILDDNS</sequence>
<evidence type="ECO:0000313" key="1">
    <source>
        <dbReference type="EMBL" id="GLQ21629.1"/>
    </source>
</evidence>
<name>A0ABQ5V4I7_9PROT</name>
<organism evidence="1 2">
    <name type="scientific">Algimonas porphyrae</name>
    <dbReference type="NCBI Taxonomy" id="1128113"/>
    <lineage>
        <taxon>Bacteria</taxon>
        <taxon>Pseudomonadati</taxon>
        <taxon>Pseudomonadota</taxon>
        <taxon>Alphaproteobacteria</taxon>
        <taxon>Maricaulales</taxon>
        <taxon>Robiginitomaculaceae</taxon>
        <taxon>Algimonas</taxon>
    </lineage>
</organism>
<dbReference type="InterPro" id="IPR011006">
    <property type="entry name" value="CheY-like_superfamily"/>
</dbReference>
<evidence type="ECO:0000313" key="2">
    <source>
        <dbReference type="Proteomes" id="UP001161390"/>
    </source>
</evidence>
<reference evidence="1" key="2">
    <citation type="submission" date="2023-01" db="EMBL/GenBank/DDBJ databases">
        <title>Draft genome sequence of Algimonas porphyrae strain NBRC 108216.</title>
        <authorList>
            <person name="Sun Q."/>
            <person name="Mori K."/>
        </authorList>
    </citation>
    <scope>NUCLEOTIDE SEQUENCE</scope>
    <source>
        <strain evidence="1">NBRC 108216</strain>
    </source>
</reference>
<dbReference type="SUPFAM" id="SSF52172">
    <property type="entry name" value="CheY-like"/>
    <property type="match status" value="1"/>
</dbReference>
<protein>
    <recommendedName>
        <fullName evidence="3">Response regulatory domain-containing protein</fullName>
    </recommendedName>
</protein>
<accession>A0ABQ5V4I7</accession>
<proteinExistence type="predicted"/>
<reference evidence="1" key="1">
    <citation type="journal article" date="2014" name="Int. J. Syst. Evol. Microbiol.">
        <title>Complete genome of a new Firmicutes species belonging to the dominant human colonic microbiota ('Ruminococcus bicirculans') reveals two chromosomes and a selective capacity to utilize plant glucans.</title>
        <authorList>
            <consortium name="NISC Comparative Sequencing Program"/>
            <person name="Wegmann U."/>
            <person name="Louis P."/>
            <person name="Goesmann A."/>
            <person name="Henrissat B."/>
            <person name="Duncan S.H."/>
            <person name="Flint H.J."/>
        </authorList>
    </citation>
    <scope>NUCLEOTIDE SEQUENCE</scope>
    <source>
        <strain evidence="1">NBRC 108216</strain>
    </source>
</reference>
<evidence type="ECO:0008006" key="3">
    <source>
        <dbReference type="Google" id="ProtNLM"/>
    </source>
</evidence>
<keyword evidence="2" id="KW-1185">Reference proteome</keyword>
<gene>
    <name evidence="1" type="ORF">GCM10007854_25840</name>
</gene>
<dbReference type="EMBL" id="BSNJ01000005">
    <property type="protein sequence ID" value="GLQ21629.1"/>
    <property type="molecule type" value="Genomic_DNA"/>
</dbReference>
<comment type="caution">
    <text evidence="1">The sequence shown here is derived from an EMBL/GenBank/DDBJ whole genome shotgun (WGS) entry which is preliminary data.</text>
</comment>
<dbReference type="Proteomes" id="UP001161390">
    <property type="component" value="Unassembled WGS sequence"/>
</dbReference>